<dbReference type="SUPFAM" id="SSF48452">
    <property type="entry name" value="TPR-like"/>
    <property type="match status" value="1"/>
</dbReference>
<feature type="repeat" description="TPR" evidence="1">
    <location>
        <begin position="189"/>
        <end position="222"/>
    </location>
</feature>
<dbReference type="Gene3D" id="1.25.40.10">
    <property type="entry name" value="Tetratricopeptide repeat domain"/>
    <property type="match status" value="1"/>
</dbReference>
<keyword evidence="3" id="KW-1185">Reference proteome</keyword>
<accession>A0A1M4W5S8</accession>
<dbReference type="EMBL" id="FQVQ01000001">
    <property type="protein sequence ID" value="SHE76576.1"/>
    <property type="molecule type" value="Genomic_DNA"/>
</dbReference>
<proteinExistence type="predicted"/>
<evidence type="ECO:0000256" key="1">
    <source>
        <dbReference type="PROSITE-ProRule" id="PRU00339"/>
    </source>
</evidence>
<evidence type="ECO:0000313" key="2">
    <source>
        <dbReference type="EMBL" id="SHE76576.1"/>
    </source>
</evidence>
<sequence length="276" mass="33062">MQKKLKSVLKLNKIKILMFFFTTHLNYSQNTTFHFENNSFEIVKDNVVIYKDSTNFIKGICNDFQIIKSDFNNQFYLYTENECVQTKVKKLYKVNWIKNKFLIVSKEIIKINQKAIFCKKIYFDNYIVDSLIIEKLDFDDEDMVANINKKNNNEPVYYKGKLIGNRDISTDEVLYGYPIIEKYDKIENTTYYNDIALILYQNQIYDEAIFLLNKIIKKDPNNIVAYLNLADCYWNINEKIKAIENYRFYSHLMKKQKKRSAKIPKYVNDRITQVIN</sequence>
<dbReference type="PROSITE" id="PS50005">
    <property type="entry name" value="TPR"/>
    <property type="match status" value="1"/>
</dbReference>
<dbReference type="InterPro" id="IPR019734">
    <property type="entry name" value="TPR_rpt"/>
</dbReference>
<dbReference type="RefSeq" id="WP_073360487.1">
    <property type="nucleotide sequence ID" value="NZ_FQVQ01000001.1"/>
</dbReference>
<reference evidence="2 3" key="1">
    <citation type="submission" date="2016-11" db="EMBL/GenBank/DDBJ databases">
        <authorList>
            <person name="Jaros S."/>
            <person name="Januszkiewicz K."/>
            <person name="Wedrychowicz H."/>
        </authorList>
    </citation>
    <scope>NUCLEOTIDE SEQUENCE [LARGE SCALE GENOMIC DNA]</scope>
    <source>
        <strain evidence="2 3">DSM 25660</strain>
    </source>
</reference>
<dbReference type="InterPro" id="IPR011990">
    <property type="entry name" value="TPR-like_helical_dom_sf"/>
</dbReference>
<keyword evidence="1" id="KW-0802">TPR repeat</keyword>
<dbReference type="STRING" id="1124188.SAMN05444377_101182"/>
<gene>
    <name evidence="2" type="ORF">SAMN05444377_101182</name>
</gene>
<dbReference type="Proteomes" id="UP000184147">
    <property type="component" value="Unassembled WGS sequence"/>
</dbReference>
<evidence type="ECO:0000313" key="3">
    <source>
        <dbReference type="Proteomes" id="UP000184147"/>
    </source>
</evidence>
<dbReference type="AlphaFoldDB" id="A0A1M4W5S8"/>
<dbReference type="OrthoDB" id="696955at2"/>
<protein>
    <submittedName>
        <fullName evidence="2">Uncharacterized protein</fullName>
    </submittedName>
</protein>
<dbReference type="Pfam" id="PF14559">
    <property type="entry name" value="TPR_19"/>
    <property type="match status" value="1"/>
</dbReference>
<organism evidence="2 3">
    <name type="scientific">Flavobacterium fontis</name>
    <dbReference type="NCBI Taxonomy" id="1124188"/>
    <lineage>
        <taxon>Bacteria</taxon>
        <taxon>Pseudomonadati</taxon>
        <taxon>Bacteroidota</taxon>
        <taxon>Flavobacteriia</taxon>
        <taxon>Flavobacteriales</taxon>
        <taxon>Flavobacteriaceae</taxon>
        <taxon>Flavobacterium</taxon>
    </lineage>
</organism>
<dbReference type="SMART" id="SM00028">
    <property type="entry name" value="TPR"/>
    <property type="match status" value="2"/>
</dbReference>
<name>A0A1M4W5S8_9FLAO</name>